<dbReference type="AlphaFoldDB" id="A0AAV9GLL5"/>
<keyword evidence="1 2" id="KW-0694">RNA-binding</keyword>
<feature type="compositionally biased region" description="Polar residues" evidence="3">
    <location>
        <begin position="505"/>
        <end position="517"/>
    </location>
</feature>
<dbReference type="GO" id="GO:0000339">
    <property type="term" value="F:RNA cap binding"/>
    <property type="evidence" value="ECO:0007669"/>
    <property type="project" value="InterPro"/>
</dbReference>
<evidence type="ECO:0000256" key="1">
    <source>
        <dbReference type="ARBA" id="ARBA00022884"/>
    </source>
</evidence>
<feature type="compositionally biased region" description="Polar residues" evidence="3">
    <location>
        <begin position="463"/>
        <end position="477"/>
    </location>
</feature>
<dbReference type="EMBL" id="MU865937">
    <property type="protein sequence ID" value="KAK4449423.1"/>
    <property type="molecule type" value="Genomic_DNA"/>
</dbReference>
<evidence type="ECO:0000313" key="5">
    <source>
        <dbReference type="EMBL" id="KAK4449423.1"/>
    </source>
</evidence>
<dbReference type="Pfam" id="PF05383">
    <property type="entry name" value="La"/>
    <property type="match status" value="1"/>
</dbReference>
<dbReference type="GO" id="GO:0048255">
    <property type="term" value="P:mRNA stabilization"/>
    <property type="evidence" value="ECO:0007669"/>
    <property type="project" value="InterPro"/>
</dbReference>
<dbReference type="InterPro" id="IPR006607">
    <property type="entry name" value="DM15"/>
</dbReference>
<evidence type="ECO:0000256" key="3">
    <source>
        <dbReference type="SAM" id="MobiDB-lite"/>
    </source>
</evidence>
<reference evidence="5" key="2">
    <citation type="submission" date="2023-05" db="EMBL/GenBank/DDBJ databases">
        <authorList>
            <consortium name="Lawrence Berkeley National Laboratory"/>
            <person name="Steindorff A."/>
            <person name="Hensen N."/>
            <person name="Bonometti L."/>
            <person name="Westerberg I."/>
            <person name="Brannstrom I.O."/>
            <person name="Guillou S."/>
            <person name="Cros-Aarteil S."/>
            <person name="Calhoun S."/>
            <person name="Haridas S."/>
            <person name="Kuo A."/>
            <person name="Mondo S."/>
            <person name="Pangilinan J."/>
            <person name="Riley R."/>
            <person name="Labutti K."/>
            <person name="Andreopoulos B."/>
            <person name="Lipzen A."/>
            <person name="Chen C."/>
            <person name="Yanf M."/>
            <person name="Daum C."/>
            <person name="Ng V."/>
            <person name="Clum A."/>
            <person name="Ohm R."/>
            <person name="Martin F."/>
            <person name="Silar P."/>
            <person name="Natvig D."/>
            <person name="Lalanne C."/>
            <person name="Gautier V."/>
            <person name="Ament-Velasquez S.L."/>
            <person name="Kruys A."/>
            <person name="Hutchinson M.I."/>
            <person name="Powell A.J."/>
            <person name="Barry K."/>
            <person name="Miller A.N."/>
            <person name="Grigoriev I.V."/>
            <person name="Debuchy R."/>
            <person name="Gladieux P."/>
            <person name="Thoren M.H."/>
            <person name="Johannesson H."/>
        </authorList>
    </citation>
    <scope>NUCLEOTIDE SEQUENCE</scope>
    <source>
        <strain evidence="5">PSN243</strain>
    </source>
</reference>
<feature type="compositionally biased region" description="Polar residues" evidence="3">
    <location>
        <begin position="556"/>
        <end position="571"/>
    </location>
</feature>
<reference evidence="5" key="1">
    <citation type="journal article" date="2023" name="Mol. Phylogenet. Evol.">
        <title>Genome-scale phylogeny and comparative genomics of the fungal order Sordariales.</title>
        <authorList>
            <person name="Hensen N."/>
            <person name="Bonometti L."/>
            <person name="Westerberg I."/>
            <person name="Brannstrom I.O."/>
            <person name="Guillou S."/>
            <person name="Cros-Aarteil S."/>
            <person name="Calhoun S."/>
            <person name="Haridas S."/>
            <person name="Kuo A."/>
            <person name="Mondo S."/>
            <person name="Pangilinan J."/>
            <person name="Riley R."/>
            <person name="LaButti K."/>
            <person name="Andreopoulos B."/>
            <person name="Lipzen A."/>
            <person name="Chen C."/>
            <person name="Yan M."/>
            <person name="Daum C."/>
            <person name="Ng V."/>
            <person name="Clum A."/>
            <person name="Steindorff A."/>
            <person name="Ohm R.A."/>
            <person name="Martin F."/>
            <person name="Silar P."/>
            <person name="Natvig D.O."/>
            <person name="Lalanne C."/>
            <person name="Gautier V."/>
            <person name="Ament-Velasquez S.L."/>
            <person name="Kruys A."/>
            <person name="Hutchinson M.I."/>
            <person name="Powell A.J."/>
            <person name="Barry K."/>
            <person name="Miller A.N."/>
            <person name="Grigoriev I.V."/>
            <person name="Debuchy R."/>
            <person name="Gladieux P."/>
            <person name="Hiltunen Thoren M."/>
            <person name="Johannesson H."/>
        </authorList>
    </citation>
    <scope>NUCLEOTIDE SEQUENCE</scope>
    <source>
        <strain evidence="5">PSN243</strain>
    </source>
</reference>
<dbReference type="SUPFAM" id="SSF46785">
    <property type="entry name" value="Winged helix' DNA-binding domain"/>
    <property type="match status" value="1"/>
</dbReference>
<feature type="compositionally biased region" description="Polar residues" evidence="3">
    <location>
        <begin position="94"/>
        <end position="112"/>
    </location>
</feature>
<dbReference type="Gene3D" id="1.10.10.10">
    <property type="entry name" value="Winged helix-like DNA-binding domain superfamily/Winged helix DNA-binding domain"/>
    <property type="match status" value="1"/>
</dbReference>
<evidence type="ECO:0000313" key="6">
    <source>
        <dbReference type="Proteomes" id="UP001321760"/>
    </source>
</evidence>
<sequence>MSTATVPFSYAQAAKGHAISQPSPQLTSSTATPSVKDEIPTAGTSVTAPSVASNEADARDNDKRVKSEVEGPPSKQDSEVASVGGSSTASVNGQSVRTGQESDVTMVESQQLNEEKGSRSASRTSQGNEHKKGRKGRKGRGNDKDAQTEQNHEDEKEVPKPVLLEAPVPAVNYWTKRLEANAKAKQTFSPSVNGTPGSTPVSQEAKKRQQSDARAGNGEVVNGANGEKSHKKATESSQGADQGHRRSAPRGSRANDKDDKSAAALPSVADASFWPDPKSAATTATEESSRKIQEKLEVAEKDGQEETGSNKKRNWVNLDIVPTVVFNTPLPPRGGAKTRGGARGGREAGSTRGGHGTAPSLSTSGHAAADRSAVTSSSAPKLPTSRPREGSVPSRSASQPQPALPQAAKSGSPDAASKDQRKTTNPEQSRESAPEISVASKRASSMRDIRTDPGANFEHSHSLSRNGQDRPNGTQQYAVREGRPDRGRGNGFRGRGGHANGTGSHMPSASYSSNGQQYAGYPPRHNSTAPSPPPFGAQLPVLFGQGQPHRGRGNKWSGSGHSSGRNGANGSYTVKPAPAAEFQMPPYGSYAYPPHADPLIPVIKQQIEYYFSVENLCKDTYLRKQMDSQGFVKFSTIAGFKRMRELVKDHHEMMRAACLLSDHIDYVQGDDSVERLRAREGWRNWILSYDMRDEDARNDGPANITFWNQYQQPHPYGVAPLVYPGPGSAGMYSGFSDERMFQPVYGNGNYFDPVMNGAGDPNGHVYGTGSQLSAAVQEFSPPQSPVTLETMTNFTDAQVENMMVVLGFDNNDPSGPSDDKVYLTDNAAQNGANLVSSVDAPSTTGATANSTDSDSSVKPKQPSRRPYGEIRQEALEARKHAQPGETPAPMRNLYRFWSEMLVKDFNSRVYTEFKDLAFADVNGSVPALTGIKHLLDFYRKLIYDTEAPKLWPQGRAMPSILQLHFYEAIELERARGVQVAPSI</sequence>
<feature type="compositionally biased region" description="Low complexity" evidence="3">
    <location>
        <begin position="79"/>
        <end position="93"/>
    </location>
</feature>
<dbReference type="GO" id="GO:0045727">
    <property type="term" value="P:positive regulation of translation"/>
    <property type="evidence" value="ECO:0007669"/>
    <property type="project" value="TreeGrafter"/>
</dbReference>
<evidence type="ECO:0000256" key="2">
    <source>
        <dbReference type="PROSITE-ProRule" id="PRU00332"/>
    </source>
</evidence>
<accession>A0AAV9GLL5</accession>
<feature type="region of interest" description="Disordered" evidence="3">
    <location>
        <begin position="13"/>
        <end position="165"/>
    </location>
</feature>
<dbReference type="GO" id="GO:0010494">
    <property type="term" value="C:cytoplasmic stress granule"/>
    <property type="evidence" value="ECO:0007669"/>
    <property type="project" value="TreeGrafter"/>
</dbReference>
<dbReference type="PANTHER" id="PTHR22792">
    <property type="entry name" value="LUPUS LA PROTEIN-RELATED"/>
    <property type="match status" value="1"/>
</dbReference>
<feature type="compositionally biased region" description="Basic and acidic residues" evidence="3">
    <location>
        <begin position="416"/>
        <end position="433"/>
    </location>
</feature>
<feature type="compositionally biased region" description="Polar residues" evidence="3">
    <location>
        <begin position="185"/>
        <end position="202"/>
    </location>
</feature>
<comment type="caution">
    <text evidence="5">The sequence shown here is derived from an EMBL/GenBank/DDBJ whole genome shotgun (WGS) entry which is preliminary data.</text>
</comment>
<feature type="compositionally biased region" description="Gly residues" evidence="3">
    <location>
        <begin position="489"/>
        <end position="500"/>
    </location>
</feature>
<feature type="domain" description="HTH La-type RNA-binding" evidence="4">
    <location>
        <begin position="593"/>
        <end position="688"/>
    </location>
</feature>
<dbReference type="InterPro" id="IPR045180">
    <property type="entry name" value="La_dom_prot"/>
</dbReference>
<feature type="compositionally biased region" description="Low complexity" evidence="3">
    <location>
        <begin position="215"/>
        <end position="226"/>
    </location>
</feature>
<dbReference type="InterPro" id="IPR036390">
    <property type="entry name" value="WH_DNA-bd_sf"/>
</dbReference>
<dbReference type="PROSITE" id="PS50961">
    <property type="entry name" value="HTH_LA"/>
    <property type="match status" value="1"/>
</dbReference>
<feature type="region of interest" description="Disordered" evidence="3">
    <location>
        <begin position="836"/>
        <end position="866"/>
    </location>
</feature>
<keyword evidence="6" id="KW-1185">Reference proteome</keyword>
<dbReference type="PANTHER" id="PTHR22792:SF132">
    <property type="entry name" value="LA-RELATED PROTEIN 1"/>
    <property type="match status" value="1"/>
</dbReference>
<feature type="compositionally biased region" description="Polar residues" evidence="3">
    <location>
        <begin position="836"/>
        <end position="858"/>
    </location>
</feature>
<dbReference type="CDD" id="cd07323">
    <property type="entry name" value="LAM"/>
    <property type="match status" value="1"/>
</dbReference>
<name>A0AAV9GLL5_9PEZI</name>
<protein>
    <submittedName>
        <fullName evidence="5">La-related protein 1A</fullName>
    </submittedName>
</protein>
<organism evidence="5 6">
    <name type="scientific">Podospora aff. communis PSN243</name>
    <dbReference type="NCBI Taxonomy" id="3040156"/>
    <lineage>
        <taxon>Eukaryota</taxon>
        <taxon>Fungi</taxon>
        <taxon>Dikarya</taxon>
        <taxon>Ascomycota</taxon>
        <taxon>Pezizomycotina</taxon>
        <taxon>Sordariomycetes</taxon>
        <taxon>Sordariomycetidae</taxon>
        <taxon>Sordariales</taxon>
        <taxon>Podosporaceae</taxon>
        <taxon>Podospora</taxon>
    </lineage>
</organism>
<dbReference type="SMART" id="SM00715">
    <property type="entry name" value="LA"/>
    <property type="match status" value="1"/>
</dbReference>
<feature type="compositionally biased region" description="Polar residues" evidence="3">
    <location>
        <begin position="20"/>
        <end position="33"/>
    </location>
</feature>
<dbReference type="Pfam" id="PF21071">
    <property type="entry name" value="LARP1_HEAT"/>
    <property type="match status" value="1"/>
</dbReference>
<feature type="compositionally biased region" description="Basic and acidic residues" evidence="3">
    <location>
        <begin position="287"/>
        <end position="304"/>
    </location>
</feature>
<gene>
    <name evidence="5" type="ORF">QBC34DRAFT_90072</name>
</gene>
<dbReference type="Proteomes" id="UP001321760">
    <property type="component" value="Unassembled WGS sequence"/>
</dbReference>
<evidence type="ECO:0000259" key="4">
    <source>
        <dbReference type="PROSITE" id="PS50961"/>
    </source>
</evidence>
<feature type="compositionally biased region" description="Polar residues" evidence="3">
    <location>
        <begin position="42"/>
        <end position="53"/>
    </location>
</feature>
<dbReference type="GO" id="GO:0005829">
    <property type="term" value="C:cytosol"/>
    <property type="evidence" value="ECO:0007669"/>
    <property type="project" value="TreeGrafter"/>
</dbReference>
<dbReference type="InterPro" id="IPR036388">
    <property type="entry name" value="WH-like_DNA-bd_sf"/>
</dbReference>
<feature type="region of interest" description="Disordered" evidence="3">
    <location>
        <begin position="185"/>
        <end position="571"/>
    </location>
</feature>
<feature type="compositionally biased region" description="Low complexity" evidence="3">
    <location>
        <begin position="391"/>
        <end position="408"/>
    </location>
</feature>
<proteinExistence type="predicted"/>
<feature type="compositionally biased region" description="Basic and acidic residues" evidence="3">
    <location>
        <begin position="56"/>
        <end position="69"/>
    </location>
</feature>
<feature type="compositionally biased region" description="Basic and acidic residues" evidence="3">
    <location>
        <begin position="140"/>
        <end position="159"/>
    </location>
</feature>
<dbReference type="InterPro" id="IPR006630">
    <property type="entry name" value="La_HTH"/>
</dbReference>